<protein>
    <submittedName>
        <fullName evidence="11">TRAP transporter small permease</fullName>
    </submittedName>
</protein>
<keyword evidence="2" id="KW-0813">Transport</keyword>
<keyword evidence="6 9" id="KW-1133">Transmembrane helix</keyword>
<feature type="domain" description="Tripartite ATP-independent periplasmic transporters DctQ component" evidence="10">
    <location>
        <begin position="23"/>
        <end position="152"/>
    </location>
</feature>
<name>A0A926NFJ4_9BACI</name>
<evidence type="ECO:0000313" key="12">
    <source>
        <dbReference type="Proteomes" id="UP000626844"/>
    </source>
</evidence>
<evidence type="ECO:0000256" key="3">
    <source>
        <dbReference type="ARBA" id="ARBA00022475"/>
    </source>
</evidence>
<accession>A0A926NFJ4</accession>
<keyword evidence="12" id="KW-1185">Reference proteome</keyword>
<dbReference type="EMBL" id="JACXAI010000033">
    <property type="protein sequence ID" value="MBD1382544.1"/>
    <property type="molecule type" value="Genomic_DNA"/>
</dbReference>
<evidence type="ECO:0000256" key="4">
    <source>
        <dbReference type="ARBA" id="ARBA00022519"/>
    </source>
</evidence>
<reference evidence="11" key="1">
    <citation type="submission" date="2020-09" db="EMBL/GenBank/DDBJ databases">
        <title>A novel bacterium of genus Bacillus, isolated from South China Sea.</title>
        <authorList>
            <person name="Huang H."/>
            <person name="Mo K."/>
            <person name="Hu Y."/>
        </authorList>
    </citation>
    <scope>NUCLEOTIDE SEQUENCE</scope>
    <source>
        <strain evidence="11">IB182487</strain>
    </source>
</reference>
<keyword evidence="4" id="KW-0997">Cell inner membrane</keyword>
<dbReference type="PANTHER" id="PTHR35011">
    <property type="entry name" value="2,3-DIKETO-L-GULONATE TRAP TRANSPORTER SMALL PERMEASE PROTEIN YIAM"/>
    <property type="match status" value="1"/>
</dbReference>
<sequence>MYTLEKRVNRIIEMITCTLMVIMVMVAAYQVLSRYIFNAPSSFSEEFLRYSLIWLSMLGGAYVFGKKKHIAITFLQNKLSEKLKKVTVIIGDILVIVFSILVLIIGGAAIVSNTMGQMSASLGIQMGYIYMILPLTGFLILLYSILNLYQVIITKKPAEEFEYNETGEIKG</sequence>
<evidence type="ECO:0000256" key="5">
    <source>
        <dbReference type="ARBA" id="ARBA00022692"/>
    </source>
</evidence>
<comment type="subcellular location">
    <subcellularLocation>
        <location evidence="1">Cell inner membrane</location>
        <topology evidence="1">Multi-pass membrane protein</topology>
    </subcellularLocation>
</comment>
<feature type="transmembrane region" description="Helical" evidence="9">
    <location>
        <begin position="86"/>
        <end position="108"/>
    </location>
</feature>
<evidence type="ECO:0000256" key="7">
    <source>
        <dbReference type="ARBA" id="ARBA00023136"/>
    </source>
</evidence>
<evidence type="ECO:0000256" key="6">
    <source>
        <dbReference type="ARBA" id="ARBA00022989"/>
    </source>
</evidence>
<evidence type="ECO:0000256" key="1">
    <source>
        <dbReference type="ARBA" id="ARBA00004429"/>
    </source>
</evidence>
<keyword evidence="3" id="KW-1003">Cell membrane</keyword>
<keyword evidence="7 9" id="KW-0472">Membrane</keyword>
<evidence type="ECO:0000256" key="8">
    <source>
        <dbReference type="ARBA" id="ARBA00038436"/>
    </source>
</evidence>
<dbReference type="RefSeq" id="WP_191160849.1">
    <property type="nucleotide sequence ID" value="NZ_JACXAI010000033.1"/>
</dbReference>
<dbReference type="GO" id="GO:0005886">
    <property type="term" value="C:plasma membrane"/>
    <property type="evidence" value="ECO:0007669"/>
    <property type="project" value="UniProtKB-SubCell"/>
</dbReference>
<feature type="transmembrane region" description="Helical" evidence="9">
    <location>
        <begin position="12"/>
        <end position="32"/>
    </location>
</feature>
<dbReference type="Pfam" id="PF04290">
    <property type="entry name" value="DctQ"/>
    <property type="match status" value="1"/>
</dbReference>
<dbReference type="AlphaFoldDB" id="A0A926NFJ4"/>
<evidence type="ECO:0000256" key="9">
    <source>
        <dbReference type="SAM" id="Phobius"/>
    </source>
</evidence>
<organism evidence="11 12">
    <name type="scientific">Metabacillus arenae</name>
    <dbReference type="NCBI Taxonomy" id="2771434"/>
    <lineage>
        <taxon>Bacteria</taxon>
        <taxon>Bacillati</taxon>
        <taxon>Bacillota</taxon>
        <taxon>Bacilli</taxon>
        <taxon>Bacillales</taxon>
        <taxon>Bacillaceae</taxon>
        <taxon>Metabacillus</taxon>
    </lineage>
</organism>
<dbReference type="PANTHER" id="PTHR35011:SF2">
    <property type="entry name" value="2,3-DIKETO-L-GULONATE TRAP TRANSPORTER SMALL PERMEASE PROTEIN YIAM"/>
    <property type="match status" value="1"/>
</dbReference>
<dbReference type="InterPro" id="IPR007387">
    <property type="entry name" value="TRAP_DctQ"/>
</dbReference>
<comment type="caution">
    <text evidence="11">The sequence shown here is derived from an EMBL/GenBank/DDBJ whole genome shotgun (WGS) entry which is preliminary data.</text>
</comment>
<keyword evidence="5 9" id="KW-0812">Transmembrane</keyword>
<evidence type="ECO:0000313" key="11">
    <source>
        <dbReference type="EMBL" id="MBD1382544.1"/>
    </source>
</evidence>
<feature type="transmembrane region" description="Helical" evidence="9">
    <location>
        <begin position="128"/>
        <end position="149"/>
    </location>
</feature>
<evidence type="ECO:0000256" key="2">
    <source>
        <dbReference type="ARBA" id="ARBA00022448"/>
    </source>
</evidence>
<dbReference type="GO" id="GO:0015740">
    <property type="term" value="P:C4-dicarboxylate transport"/>
    <property type="evidence" value="ECO:0007669"/>
    <property type="project" value="TreeGrafter"/>
</dbReference>
<dbReference type="GO" id="GO:0022857">
    <property type="term" value="F:transmembrane transporter activity"/>
    <property type="evidence" value="ECO:0007669"/>
    <property type="project" value="TreeGrafter"/>
</dbReference>
<dbReference type="InterPro" id="IPR055348">
    <property type="entry name" value="DctQ"/>
</dbReference>
<proteinExistence type="inferred from homology"/>
<feature type="transmembrane region" description="Helical" evidence="9">
    <location>
        <begin position="47"/>
        <end position="65"/>
    </location>
</feature>
<comment type="similarity">
    <text evidence="8">Belongs to the TRAP transporter small permease family.</text>
</comment>
<evidence type="ECO:0000259" key="10">
    <source>
        <dbReference type="Pfam" id="PF04290"/>
    </source>
</evidence>
<gene>
    <name evidence="11" type="ORF">IC621_20275</name>
</gene>
<dbReference type="Proteomes" id="UP000626844">
    <property type="component" value="Unassembled WGS sequence"/>
</dbReference>